<evidence type="ECO:0008006" key="4">
    <source>
        <dbReference type="Google" id="ProtNLM"/>
    </source>
</evidence>
<accession>A0A0E0AA87</accession>
<keyword evidence="1" id="KW-0732">Signal</keyword>
<sequence>MFLTSASWDVLLAANVVNGAMEHCEDACDRFCTKEAQTVTVVS</sequence>
<reference evidence="2" key="1">
    <citation type="submission" date="2015-04" db="UniProtKB">
        <authorList>
            <consortium name="EnsemblPlants"/>
        </authorList>
    </citation>
    <scope>IDENTIFICATION</scope>
</reference>
<organism evidence="2">
    <name type="scientific">Oryza glumipatula</name>
    <dbReference type="NCBI Taxonomy" id="40148"/>
    <lineage>
        <taxon>Eukaryota</taxon>
        <taxon>Viridiplantae</taxon>
        <taxon>Streptophyta</taxon>
        <taxon>Embryophyta</taxon>
        <taxon>Tracheophyta</taxon>
        <taxon>Spermatophyta</taxon>
        <taxon>Magnoliopsida</taxon>
        <taxon>Liliopsida</taxon>
        <taxon>Poales</taxon>
        <taxon>Poaceae</taxon>
        <taxon>BOP clade</taxon>
        <taxon>Oryzoideae</taxon>
        <taxon>Oryzeae</taxon>
        <taxon>Oryzinae</taxon>
        <taxon>Oryza</taxon>
    </lineage>
</organism>
<evidence type="ECO:0000313" key="2">
    <source>
        <dbReference type="EnsemblPlants" id="OGLUM06G17570.1"/>
    </source>
</evidence>
<dbReference type="AlphaFoldDB" id="A0A0E0AA87"/>
<dbReference type="Gramene" id="OGLUM06G17570.1">
    <property type="protein sequence ID" value="OGLUM06G17570.1"/>
    <property type="gene ID" value="OGLUM06G17570"/>
</dbReference>
<dbReference type="EnsemblPlants" id="OGLUM06G17570.1">
    <property type="protein sequence ID" value="OGLUM06G17570.1"/>
    <property type="gene ID" value="OGLUM06G17570"/>
</dbReference>
<reference evidence="2" key="2">
    <citation type="submission" date="2018-05" db="EMBL/GenBank/DDBJ databases">
        <title>OgluRS3 (Oryza glumaepatula Reference Sequence Version 3).</title>
        <authorList>
            <person name="Zhang J."/>
            <person name="Kudrna D."/>
            <person name="Lee S."/>
            <person name="Talag J."/>
            <person name="Welchert J."/>
            <person name="Wing R.A."/>
        </authorList>
    </citation>
    <scope>NUCLEOTIDE SEQUENCE [LARGE SCALE GENOMIC DNA]</scope>
</reference>
<evidence type="ECO:0000256" key="1">
    <source>
        <dbReference type="SAM" id="SignalP"/>
    </source>
</evidence>
<dbReference type="Proteomes" id="UP000026961">
    <property type="component" value="Chromosome 6"/>
</dbReference>
<proteinExistence type="predicted"/>
<name>A0A0E0AA87_9ORYZ</name>
<feature type="chain" id="PRO_5002353137" description="Pectinesterase inhibitor domain-containing protein" evidence="1">
    <location>
        <begin position="20"/>
        <end position="43"/>
    </location>
</feature>
<keyword evidence="3" id="KW-1185">Reference proteome</keyword>
<dbReference type="HOGENOM" id="CLU_3243011_0_0_1"/>
<evidence type="ECO:0000313" key="3">
    <source>
        <dbReference type="Proteomes" id="UP000026961"/>
    </source>
</evidence>
<protein>
    <recommendedName>
        <fullName evidence="4">Pectinesterase inhibitor domain-containing protein</fullName>
    </recommendedName>
</protein>
<feature type="signal peptide" evidence="1">
    <location>
        <begin position="1"/>
        <end position="19"/>
    </location>
</feature>